<dbReference type="SUPFAM" id="SSF53822">
    <property type="entry name" value="Periplasmic binding protein-like I"/>
    <property type="match status" value="1"/>
</dbReference>
<protein>
    <submittedName>
        <fullName evidence="6">HTH-type transcriptional regulator DegA</fullName>
    </submittedName>
</protein>
<keyword evidence="3" id="KW-0238">DNA-binding</keyword>
<dbReference type="PROSITE" id="PS50932">
    <property type="entry name" value="HTH_LACI_2"/>
    <property type="match status" value="1"/>
</dbReference>
<keyword evidence="7" id="KW-1185">Reference proteome</keyword>
<evidence type="ECO:0000256" key="3">
    <source>
        <dbReference type="ARBA" id="ARBA00023125"/>
    </source>
</evidence>
<dbReference type="SUPFAM" id="SSF47413">
    <property type="entry name" value="lambda repressor-like DNA-binding domains"/>
    <property type="match status" value="1"/>
</dbReference>
<dbReference type="Pfam" id="PF13377">
    <property type="entry name" value="Peripla_BP_3"/>
    <property type="match status" value="1"/>
</dbReference>
<evidence type="ECO:0000256" key="2">
    <source>
        <dbReference type="ARBA" id="ARBA00023015"/>
    </source>
</evidence>
<dbReference type="GO" id="GO:0003700">
    <property type="term" value="F:DNA-binding transcription factor activity"/>
    <property type="evidence" value="ECO:0007669"/>
    <property type="project" value="TreeGrafter"/>
</dbReference>
<dbReference type="PANTHER" id="PTHR30146">
    <property type="entry name" value="LACI-RELATED TRANSCRIPTIONAL REPRESSOR"/>
    <property type="match status" value="1"/>
</dbReference>
<dbReference type="CDD" id="cd01392">
    <property type="entry name" value="HTH_LacI"/>
    <property type="match status" value="1"/>
</dbReference>
<keyword evidence="1" id="KW-0678">Repressor</keyword>
<organism evidence="6 7">
    <name type="scientific">Roseisalinus antarcticus</name>
    <dbReference type="NCBI Taxonomy" id="254357"/>
    <lineage>
        <taxon>Bacteria</taxon>
        <taxon>Pseudomonadati</taxon>
        <taxon>Pseudomonadota</taxon>
        <taxon>Alphaproteobacteria</taxon>
        <taxon>Rhodobacterales</taxon>
        <taxon>Roseobacteraceae</taxon>
        <taxon>Roseisalinus</taxon>
    </lineage>
</organism>
<keyword evidence="2" id="KW-0805">Transcription regulation</keyword>
<dbReference type="InterPro" id="IPR010982">
    <property type="entry name" value="Lambda_DNA-bd_dom_sf"/>
</dbReference>
<gene>
    <name evidence="6" type="primary">degA</name>
    <name evidence="6" type="ORF">ROA7023_00785</name>
</gene>
<dbReference type="InterPro" id="IPR046335">
    <property type="entry name" value="LacI/GalR-like_sensor"/>
</dbReference>
<evidence type="ECO:0000259" key="5">
    <source>
        <dbReference type="PROSITE" id="PS50932"/>
    </source>
</evidence>
<dbReference type="EMBL" id="FWFZ01000003">
    <property type="protein sequence ID" value="SLN25532.1"/>
    <property type="molecule type" value="Genomic_DNA"/>
</dbReference>
<dbReference type="InterPro" id="IPR028082">
    <property type="entry name" value="Peripla_BP_I"/>
</dbReference>
<evidence type="ECO:0000256" key="4">
    <source>
        <dbReference type="ARBA" id="ARBA00023163"/>
    </source>
</evidence>
<dbReference type="Gene3D" id="3.40.50.2300">
    <property type="match status" value="2"/>
</dbReference>
<dbReference type="Gene3D" id="1.10.260.40">
    <property type="entry name" value="lambda repressor-like DNA-binding domains"/>
    <property type="match status" value="1"/>
</dbReference>
<keyword evidence="4" id="KW-0804">Transcription</keyword>
<dbReference type="GO" id="GO:0000976">
    <property type="term" value="F:transcription cis-regulatory region binding"/>
    <property type="evidence" value="ECO:0007669"/>
    <property type="project" value="TreeGrafter"/>
</dbReference>
<proteinExistence type="predicted"/>
<reference evidence="6 7" key="1">
    <citation type="submission" date="2017-03" db="EMBL/GenBank/DDBJ databases">
        <authorList>
            <person name="Afonso C.L."/>
            <person name="Miller P.J."/>
            <person name="Scott M.A."/>
            <person name="Spackman E."/>
            <person name="Goraichik I."/>
            <person name="Dimitrov K.M."/>
            <person name="Suarez D.L."/>
            <person name="Swayne D.E."/>
        </authorList>
    </citation>
    <scope>NUCLEOTIDE SEQUENCE [LARGE SCALE GENOMIC DNA]</scope>
    <source>
        <strain evidence="6 7">CECT 7023</strain>
    </source>
</reference>
<accession>A0A1Y5RYK8</accession>
<dbReference type="RefSeq" id="WP_234992017.1">
    <property type="nucleotide sequence ID" value="NZ_FWFZ01000003.1"/>
</dbReference>
<dbReference type="CDD" id="cd06278">
    <property type="entry name" value="PBP1_LacI-like"/>
    <property type="match status" value="1"/>
</dbReference>
<dbReference type="AlphaFoldDB" id="A0A1Y5RYK8"/>
<sequence length="347" mass="37226">MAKKRPTRATSHDVARLAGVSQAAVSRAFSAGSSISKDKRERVLKAAHELHYVPNKLASSLSTARSNMVAVIVGNLNNPFYSESLQAFVTGFQESGRQVLAFSVTDAADGDEVVQQAVYYPVDAIVVTAAPLSSKLLKISAGLGIPIVMFNRHLDSNRIAGVHCDNRGAGARIAEAMHSAGAERFLIVRGDPEGSTSRDRVEGFRTYLLARGVPPTGIEEIDGASSYGASRDSLRARFRAGDRPRPDAIYAVSDIMALGCLDALRTDLGLRVPGDVMLAGSDGIRQGRLSAYDLTTIRQPIEQMVATTLQMLESAEDLKNPDMIQVLELPGEFIPGSTVPRPPRDKP</sequence>
<dbReference type="InterPro" id="IPR000843">
    <property type="entry name" value="HTH_LacI"/>
</dbReference>
<evidence type="ECO:0000313" key="6">
    <source>
        <dbReference type="EMBL" id="SLN25532.1"/>
    </source>
</evidence>
<evidence type="ECO:0000313" key="7">
    <source>
        <dbReference type="Proteomes" id="UP000193900"/>
    </source>
</evidence>
<dbReference type="PANTHER" id="PTHR30146:SF95">
    <property type="entry name" value="RIBOSE OPERON REPRESSOR"/>
    <property type="match status" value="1"/>
</dbReference>
<dbReference type="Pfam" id="PF00356">
    <property type="entry name" value="LacI"/>
    <property type="match status" value="1"/>
</dbReference>
<dbReference type="SMART" id="SM00354">
    <property type="entry name" value="HTH_LACI"/>
    <property type="match status" value="1"/>
</dbReference>
<name>A0A1Y5RYK8_9RHOB</name>
<evidence type="ECO:0000256" key="1">
    <source>
        <dbReference type="ARBA" id="ARBA00022491"/>
    </source>
</evidence>
<dbReference type="Proteomes" id="UP000193900">
    <property type="component" value="Unassembled WGS sequence"/>
</dbReference>
<feature type="domain" description="HTH lacI-type" evidence="5">
    <location>
        <begin position="9"/>
        <end position="63"/>
    </location>
</feature>